<evidence type="ECO:0000313" key="12">
    <source>
        <dbReference type="EMBL" id="UYQ92425.1"/>
    </source>
</evidence>
<evidence type="ECO:0000256" key="9">
    <source>
        <dbReference type="ARBA" id="ARBA00049534"/>
    </source>
</evidence>
<feature type="active site" description="Nucleophile" evidence="10">
    <location>
        <position position="80"/>
    </location>
</feature>
<keyword evidence="10" id="KW-0963">Cytoplasm</keyword>
<dbReference type="RefSeq" id="WP_264280692.1">
    <property type="nucleotide sequence ID" value="NZ_CP107006.1"/>
</dbReference>
<dbReference type="NCBIfam" id="TIGR01855">
    <property type="entry name" value="IMP_synth_hisH"/>
    <property type="match status" value="1"/>
</dbReference>
<dbReference type="Proteomes" id="UP001162741">
    <property type="component" value="Chromosome"/>
</dbReference>
<evidence type="ECO:0000256" key="5">
    <source>
        <dbReference type="ARBA" id="ARBA00022962"/>
    </source>
</evidence>
<dbReference type="EMBL" id="CP107006">
    <property type="protein sequence ID" value="UYQ92425.1"/>
    <property type="molecule type" value="Genomic_DNA"/>
</dbReference>
<keyword evidence="5 10" id="KW-0315">Glutamine amidotransferase</keyword>
<dbReference type="InterPro" id="IPR017926">
    <property type="entry name" value="GATASE"/>
</dbReference>
<evidence type="ECO:0000256" key="1">
    <source>
        <dbReference type="ARBA" id="ARBA00005091"/>
    </source>
</evidence>
<evidence type="ECO:0000256" key="4">
    <source>
        <dbReference type="ARBA" id="ARBA00022801"/>
    </source>
</evidence>
<dbReference type="InterPro" id="IPR010139">
    <property type="entry name" value="Imidazole-glycPsynth_HisH"/>
</dbReference>
<proteinExistence type="inferred from homology"/>
<feature type="active site" evidence="10">
    <location>
        <position position="185"/>
    </location>
</feature>
<evidence type="ECO:0000256" key="10">
    <source>
        <dbReference type="HAMAP-Rule" id="MF_00278"/>
    </source>
</evidence>
<gene>
    <name evidence="10 12" type="primary">hisH</name>
    <name evidence="12" type="ORF">MKQ68_20285</name>
</gene>
<dbReference type="CDD" id="cd01748">
    <property type="entry name" value="GATase1_IGP_Synthase"/>
    <property type="match status" value="1"/>
</dbReference>
<sequence length="202" mass="22626">MIAIVNYGLGNLGSIRNMLSRIQHESVIVDTPEELEKASRIILPGVGAFDSGMKHLNERGWLPILNHKALVEKVPVLGICLGMQLMTKASEEGELSGLGWIDAHVVRFPSQPGLKIPHMGWNAVTKVKESKLLEGAYTDRRFYFVHSYYVKPNDPGDTLLETAYAGPFASAFEKENILGVQFHPEKSHKFGMELLRNFMTKY</sequence>
<dbReference type="PANTHER" id="PTHR42701">
    <property type="entry name" value="IMIDAZOLE GLYCEROL PHOSPHATE SYNTHASE SUBUNIT HISH"/>
    <property type="match status" value="1"/>
</dbReference>
<accession>A0ABY6IYR4</accession>
<keyword evidence="7 10" id="KW-0456">Lyase</keyword>
<keyword evidence="13" id="KW-1185">Reference proteome</keyword>
<reference evidence="12" key="1">
    <citation type="submission" date="2022-10" db="EMBL/GenBank/DDBJ databases">
        <title>Chitinophaga sp. nov., isolated from soil.</title>
        <authorList>
            <person name="Jeon C.O."/>
        </authorList>
    </citation>
    <scope>NUCLEOTIDE SEQUENCE</scope>
    <source>
        <strain evidence="12">R8</strain>
    </source>
</reference>
<dbReference type="HAMAP" id="MF_00278">
    <property type="entry name" value="HisH"/>
    <property type="match status" value="1"/>
</dbReference>
<evidence type="ECO:0000256" key="8">
    <source>
        <dbReference type="ARBA" id="ARBA00047838"/>
    </source>
</evidence>
<keyword evidence="3 10" id="KW-0028">Amino-acid biosynthesis</keyword>
<dbReference type="PANTHER" id="PTHR42701:SF1">
    <property type="entry name" value="IMIDAZOLE GLYCEROL PHOSPHATE SYNTHASE SUBUNIT HISH"/>
    <property type="match status" value="1"/>
</dbReference>
<evidence type="ECO:0000256" key="6">
    <source>
        <dbReference type="ARBA" id="ARBA00023102"/>
    </source>
</evidence>
<dbReference type="Pfam" id="PF00117">
    <property type="entry name" value="GATase"/>
    <property type="match status" value="1"/>
</dbReference>
<comment type="subunit">
    <text evidence="2 10">Heterodimer of HisH and HisF.</text>
</comment>
<evidence type="ECO:0000256" key="2">
    <source>
        <dbReference type="ARBA" id="ARBA00011152"/>
    </source>
</evidence>
<comment type="catalytic activity">
    <reaction evidence="9 10">
        <text>L-glutamine + H2O = L-glutamate + NH4(+)</text>
        <dbReference type="Rhea" id="RHEA:15889"/>
        <dbReference type="ChEBI" id="CHEBI:15377"/>
        <dbReference type="ChEBI" id="CHEBI:28938"/>
        <dbReference type="ChEBI" id="CHEBI:29985"/>
        <dbReference type="ChEBI" id="CHEBI:58359"/>
        <dbReference type="EC" id="3.5.1.2"/>
    </reaction>
</comment>
<protein>
    <recommendedName>
        <fullName evidence="10">Imidazole glycerol phosphate synthase subunit HisH</fullName>
        <ecNumber evidence="10">4.3.2.10</ecNumber>
    </recommendedName>
    <alternativeName>
        <fullName evidence="10">IGP synthase glutaminase subunit</fullName>
        <ecNumber evidence="10">3.5.1.2</ecNumber>
    </alternativeName>
    <alternativeName>
        <fullName evidence="10">IGP synthase subunit HisH</fullName>
    </alternativeName>
    <alternativeName>
        <fullName evidence="10">ImGP synthase subunit HisH</fullName>
        <shortName evidence="10">IGPS subunit HisH</shortName>
    </alternativeName>
</protein>
<comment type="pathway">
    <text evidence="1 10">Amino-acid biosynthesis; L-histidine biosynthesis; L-histidine from 5-phospho-alpha-D-ribose 1-diphosphate: step 5/9.</text>
</comment>
<dbReference type="EC" id="4.3.2.10" evidence="10"/>
<keyword evidence="4 10" id="KW-0378">Hydrolase</keyword>
<dbReference type="InterPro" id="IPR029062">
    <property type="entry name" value="Class_I_gatase-like"/>
</dbReference>
<evidence type="ECO:0000256" key="3">
    <source>
        <dbReference type="ARBA" id="ARBA00022605"/>
    </source>
</evidence>
<comment type="catalytic activity">
    <reaction evidence="8 10">
        <text>5-[(5-phospho-1-deoxy-D-ribulos-1-ylimino)methylamino]-1-(5-phospho-beta-D-ribosyl)imidazole-4-carboxamide + L-glutamine = D-erythro-1-(imidazol-4-yl)glycerol 3-phosphate + 5-amino-1-(5-phospho-beta-D-ribosyl)imidazole-4-carboxamide + L-glutamate + H(+)</text>
        <dbReference type="Rhea" id="RHEA:24793"/>
        <dbReference type="ChEBI" id="CHEBI:15378"/>
        <dbReference type="ChEBI" id="CHEBI:29985"/>
        <dbReference type="ChEBI" id="CHEBI:58278"/>
        <dbReference type="ChEBI" id="CHEBI:58359"/>
        <dbReference type="ChEBI" id="CHEBI:58475"/>
        <dbReference type="ChEBI" id="CHEBI:58525"/>
        <dbReference type="EC" id="4.3.2.10"/>
    </reaction>
</comment>
<dbReference type="PROSITE" id="PS51273">
    <property type="entry name" value="GATASE_TYPE_1"/>
    <property type="match status" value="1"/>
</dbReference>
<dbReference type="GO" id="GO:0016829">
    <property type="term" value="F:lyase activity"/>
    <property type="evidence" value="ECO:0007669"/>
    <property type="project" value="UniProtKB-KW"/>
</dbReference>
<feature type="domain" description="Glutamine amidotransferase" evidence="11">
    <location>
        <begin position="4"/>
        <end position="200"/>
    </location>
</feature>
<keyword evidence="6 10" id="KW-0368">Histidine biosynthesis</keyword>
<organism evidence="12 13">
    <name type="scientific">Chitinophaga horti</name>
    <dbReference type="NCBI Taxonomy" id="2920382"/>
    <lineage>
        <taxon>Bacteria</taxon>
        <taxon>Pseudomonadati</taxon>
        <taxon>Bacteroidota</taxon>
        <taxon>Chitinophagia</taxon>
        <taxon>Chitinophagales</taxon>
        <taxon>Chitinophagaceae</taxon>
        <taxon>Chitinophaga</taxon>
    </lineage>
</organism>
<dbReference type="EC" id="3.5.1.2" evidence="10"/>
<comment type="subcellular location">
    <subcellularLocation>
        <location evidence="10">Cytoplasm</location>
    </subcellularLocation>
</comment>
<name>A0ABY6IYR4_9BACT</name>
<dbReference type="PIRSF" id="PIRSF000495">
    <property type="entry name" value="Amidotransf_hisH"/>
    <property type="match status" value="1"/>
</dbReference>
<feature type="active site" evidence="10">
    <location>
        <position position="183"/>
    </location>
</feature>
<evidence type="ECO:0000259" key="11">
    <source>
        <dbReference type="Pfam" id="PF00117"/>
    </source>
</evidence>
<evidence type="ECO:0000313" key="13">
    <source>
        <dbReference type="Proteomes" id="UP001162741"/>
    </source>
</evidence>
<dbReference type="Gene3D" id="3.40.50.880">
    <property type="match status" value="1"/>
</dbReference>
<evidence type="ECO:0000256" key="7">
    <source>
        <dbReference type="ARBA" id="ARBA00023239"/>
    </source>
</evidence>
<comment type="function">
    <text evidence="10">IGPS catalyzes the conversion of PRFAR and glutamine to IGP, AICAR and glutamate. The HisH subunit catalyzes the hydrolysis of glutamine to glutamate and ammonia as part of the synthesis of IGP and AICAR. The resulting ammonia molecule is channeled to the active site of HisF.</text>
</comment>
<dbReference type="SUPFAM" id="SSF52317">
    <property type="entry name" value="Class I glutamine amidotransferase-like"/>
    <property type="match status" value="1"/>
</dbReference>